<keyword evidence="3" id="KW-0863">Zinc-finger</keyword>
<comment type="subcellular location">
    <subcellularLocation>
        <location evidence="1">Nucleus</location>
    </subcellularLocation>
</comment>
<proteinExistence type="predicted"/>
<protein>
    <submittedName>
        <fullName evidence="9">Zinc finger protein 395-like isoform X1</fullName>
    </submittedName>
</protein>
<dbReference type="EMBL" id="VUJU01004958">
    <property type="protein sequence ID" value="KAF0752707.1"/>
    <property type="molecule type" value="Genomic_DNA"/>
</dbReference>
<evidence type="ECO:0000313" key="10">
    <source>
        <dbReference type="Proteomes" id="UP000478052"/>
    </source>
</evidence>
<evidence type="ECO:0000256" key="7">
    <source>
        <dbReference type="ARBA" id="ARBA00023163"/>
    </source>
</evidence>
<dbReference type="GO" id="GO:0008270">
    <property type="term" value="F:zinc ion binding"/>
    <property type="evidence" value="ECO:0007669"/>
    <property type="project" value="UniProtKB-KW"/>
</dbReference>
<evidence type="ECO:0000256" key="5">
    <source>
        <dbReference type="ARBA" id="ARBA00023015"/>
    </source>
</evidence>
<dbReference type="PANTHER" id="PTHR13006:SF9">
    <property type="entry name" value="GLUCOSE TRANSPORTER 4 ENHANCER FACTOR, ISOFORM G"/>
    <property type="match status" value="1"/>
</dbReference>
<dbReference type="OrthoDB" id="5950721at2759"/>
<gene>
    <name evidence="9" type="ORF">FWK35_00023738</name>
</gene>
<sequence length="240" mass="27079">MLQSDCRTVFQCTWPGCVMITTTVASIELHVRQNHLGPRLDKSLSDDCTNDSIDDHEEEFYYTEVELGAASSPPTLSHRDMARPPHEGKGCAPNKMIIICTIRIITNFFACALFDLRNVINRNFCFVFGLSSLNIDPEYQKTLIIPRPGSACPMNIPSTSGNTAVNWPFASLNGQKQIKMMYQNLGGTRFPSSPMRKARGETKKCRKVYGMEHREKWCTQCKWKKACTRFVGSLENAQLA</sequence>
<organism evidence="9 10">
    <name type="scientific">Aphis craccivora</name>
    <name type="common">Cowpea aphid</name>
    <dbReference type="NCBI Taxonomy" id="307492"/>
    <lineage>
        <taxon>Eukaryota</taxon>
        <taxon>Metazoa</taxon>
        <taxon>Ecdysozoa</taxon>
        <taxon>Arthropoda</taxon>
        <taxon>Hexapoda</taxon>
        <taxon>Insecta</taxon>
        <taxon>Pterygota</taxon>
        <taxon>Neoptera</taxon>
        <taxon>Paraneoptera</taxon>
        <taxon>Hemiptera</taxon>
        <taxon>Sternorrhyncha</taxon>
        <taxon>Aphidomorpha</taxon>
        <taxon>Aphidoidea</taxon>
        <taxon>Aphididae</taxon>
        <taxon>Aphidini</taxon>
        <taxon>Aphis</taxon>
        <taxon>Aphis</taxon>
    </lineage>
</organism>
<dbReference type="InterPro" id="IPR052253">
    <property type="entry name" value="CR1/CR2-DNA-binding_regulator"/>
</dbReference>
<reference evidence="9 10" key="1">
    <citation type="submission" date="2019-08" db="EMBL/GenBank/DDBJ databases">
        <title>Whole genome of Aphis craccivora.</title>
        <authorList>
            <person name="Voronova N.V."/>
            <person name="Shulinski R.S."/>
            <person name="Bandarenka Y.V."/>
            <person name="Zhorov D.G."/>
            <person name="Warner D."/>
        </authorList>
    </citation>
    <scope>NUCLEOTIDE SEQUENCE [LARGE SCALE GENOMIC DNA]</scope>
    <source>
        <strain evidence="9">180601</strain>
        <tissue evidence="9">Whole Body</tissue>
    </source>
</reference>
<evidence type="ECO:0000256" key="6">
    <source>
        <dbReference type="ARBA" id="ARBA00023125"/>
    </source>
</evidence>
<evidence type="ECO:0000256" key="2">
    <source>
        <dbReference type="ARBA" id="ARBA00022723"/>
    </source>
</evidence>
<keyword evidence="7" id="KW-0804">Transcription</keyword>
<dbReference type="GO" id="GO:0003700">
    <property type="term" value="F:DNA-binding transcription factor activity"/>
    <property type="evidence" value="ECO:0007669"/>
    <property type="project" value="TreeGrafter"/>
</dbReference>
<dbReference type="GO" id="GO:0005634">
    <property type="term" value="C:nucleus"/>
    <property type="evidence" value="ECO:0007669"/>
    <property type="project" value="UniProtKB-SubCell"/>
</dbReference>
<dbReference type="GO" id="GO:0000978">
    <property type="term" value="F:RNA polymerase II cis-regulatory region sequence-specific DNA binding"/>
    <property type="evidence" value="ECO:0007669"/>
    <property type="project" value="TreeGrafter"/>
</dbReference>
<keyword evidence="8" id="KW-0539">Nucleus</keyword>
<evidence type="ECO:0000256" key="1">
    <source>
        <dbReference type="ARBA" id="ARBA00004123"/>
    </source>
</evidence>
<dbReference type="GO" id="GO:0006357">
    <property type="term" value="P:regulation of transcription by RNA polymerase II"/>
    <property type="evidence" value="ECO:0007669"/>
    <property type="project" value="TreeGrafter"/>
</dbReference>
<keyword evidence="5" id="KW-0805">Transcription regulation</keyword>
<dbReference type="PANTHER" id="PTHR13006">
    <property type="entry name" value="PAPILLOMAVIRUS REGULATORY FACTOR PRF-1"/>
    <property type="match status" value="1"/>
</dbReference>
<keyword evidence="2" id="KW-0479">Metal-binding</keyword>
<keyword evidence="4" id="KW-0862">Zinc</keyword>
<evidence type="ECO:0000256" key="8">
    <source>
        <dbReference type="ARBA" id="ARBA00023242"/>
    </source>
</evidence>
<comment type="caution">
    <text evidence="9">The sequence shown here is derived from an EMBL/GenBank/DDBJ whole genome shotgun (WGS) entry which is preliminary data.</text>
</comment>
<evidence type="ECO:0000313" key="9">
    <source>
        <dbReference type="EMBL" id="KAF0752707.1"/>
    </source>
</evidence>
<name>A0A6G0YB80_APHCR</name>
<accession>A0A6G0YB80</accession>
<dbReference type="SMART" id="SM01366">
    <property type="entry name" value="c-clamp"/>
    <property type="match status" value="1"/>
</dbReference>
<keyword evidence="10" id="KW-1185">Reference proteome</keyword>
<evidence type="ECO:0000256" key="3">
    <source>
        <dbReference type="ARBA" id="ARBA00022771"/>
    </source>
</evidence>
<dbReference type="AlphaFoldDB" id="A0A6G0YB80"/>
<keyword evidence="6" id="KW-0238">DNA-binding</keyword>
<dbReference type="Proteomes" id="UP000478052">
    <property type="component" value="Unassembled WGS sequence"/>
</dbReference>
<evidence type="ECO:0000256" key="4">
    <source>
        <dbReference type="ARBA" id="ARBA00022833"/>
    </source>
</evidence>